<dbReference type="RefSeq" id="WP_380235374.1">
    <property type="nucleotide sequence ID" value="NZ_BAAAVH010000077.1"/>
</dbReference>
<feature type="compositionally biased region" description="Gly residues" evidence="1">
    <location>
        <begin position="199"/>
        <end position="252"/>
    </location>
</feature>
<keyword evidence="2" id="KW-1133">Transmembrane helix</keyword>
<feature type="compositionally biased region" description="Pro residues" evidence="1">
    <location>
        <begin position="315"/>
        <end position="327"/>
    </location>
</feature>
<evidence type="ECO:0000256" key="2">
    <source>
        <dbReference type="SAM" id="Phobius"/>
    </source>
</evidence>
<evidence type="ECO:0000256" key="1">
    <source>
        <dbReference type="SAM" id="MobiDB-lite"/>
    </source>
</evidence>
<organism evidence="4 5">
    <name type="scientific">Kitasatospora aburaviensis</name>
    <dbReference type="NCBI Taxonomy" id="67265"/>
    <lineage>
        <taxon>Bacteria</taxon>
        <taxon>Bacillati</taxon>
        <taxon>Actinomycetota</taxon>
        <taxon>Actinomycetes</taxon>
        <taxon>Kitasatosporales</taxon>
        <taxon>Streptomycetaceae</taxon>
        <taxon>Kitasatospora</taxon>
    </lineage>
</organism>
<evidence type="ECO:0000256" key="3">
    <source>
        <dbReference type="SAM" id="SignalP"/>
    </source>
</evidence>
<keyword evidence="3" id="KW-0732">Signal</keyword>
<keyword evidence="5" id="KW-1185">Reference proteome</keyword>
<feature type="transmembrane region" description="Helical" evidence="2">
    <location>
        <begin position="380"/>
        <end position="401"/>
    </location>
</feature>
<name>A0ABW1EYJ8_9ACTN</name>
<feature type="compositionally biased region" description="Gly residues" evidence="1">
    <location>
        <begin position="267"/>
        <end position="278"/>
    </location>
</feature>
<feature type="region of interest" description="Disordered" evidence="1">
    <location>
        <begin position="170"/>
        <end position="371"/>
    </location>
</feature>
<dbReference type="InterPro" id="IPR006311">
    <property type="entry name" value="TAT_signal"/>
</dbReference>
<comment type="caution">
    <text evidence="4">The sequence shown here is derived from an EMBL/GenBank/DDBJ whole genome shotgun (WGS) entry which is preliminary data.</text>
</comment>
<feature type="compositionally biased region" description="Low complexity" evidence="1">
    <location>
        <begin position="349"/>
        <end position="371"/>
    </location>
</feature>
<evidence type="ECO:0000313" key="4">
    <source>
        <dbReference type="EMBL" id="MFC5887207.1"/>
    </source>
</evidence>
<dbReference type="PROSITE" id="PS51318">
    <property type="entry name" value="TAT"/>
    <property type="match status" value="1"/>
</dbReference>
<proteinExistence type="predicted"/>
<feature type="compositionally biased region" description="Low complexity" evidence="1">
    <location>
        <begin position="253"/>
        <end position="266"/>
    </location>
</feature>
<protein>
    <submittedName>
        <fullName evidence="4">Uncharacterized protein</fullName>
    </submittedName>
</protein>
<feature type="chain" id="PRO_5045338699" evidence="3">
    <location>
        <begin position="30"/>
        <end position="409"/>
    </location>
</feature>
<keyword evidence="2" id="KW-0472">Membrane</keyword>
<reference evidence="5" key="1">
    <citation type="journal article" date="2019" name="Int. J. Syst. Evol. Microbiol.">
        <title>The Global Catalogue of Microorganisms (GCM) 10K type strain sequencing project: providing services to taxonomists for standard genome sequencing and annotation.</title>
        <authorList>
            <consortium name="The Broad Institute Genomics Platform"/>
            <consortium name="The Broad Institute Genome Sequencing Center for Infectious Disease"/>
            <person name="Wu L."/>
            <person name="Ma J."/>
        </authorList>
    </citation>
    <scope>NUCLEOTIDE SEQUENCE [LARGE SCALE GENOMIC DNA]</scope>
    <source>
        <strain evidence="5">CGMCC 4.1469</strain>
    </source>
</reference>
<accession>A0ABW1EYJ8</accession>
<evidence type="ECO:0000313" key="5">
    <source>
        <dbReference type="Proteomes" id="UP001596067"/>
    </source>
</evidence>
<dbReference type="EMBL" id="JBHSOD010000024">
    <property type="protein sequence ID" value="MFC5887207.1"/>
    <property type="molecule type" value="Genomic_DNA"/>
</dbReference>
<feature type="signal peptide" evidence="3">
    <location>
        <begin position="1"/>
        <end position="29"/>
    </location>
</feature>
<dbReference type="Proteomes" id="UP001596067">
    <property type="component" value="Unassembled WGS sequence"/>
</dbReference>
<gene>
    <name evidence="4" type="ORF">ACFP0N_19745</name>
</gene>
<feature type="compositionally biased region" description="Low complexity" evidence="1">
    <location>
        <begin position="328"/>
        <end position="341"/>
    </location>
</feature>
<keyword evidence="2" id="KW-0812">Transmembrane</keyword>
<sequence>MNRRPGTRPGRLAGAAALTFALASGGVAAGTAPAAAAPLPIDQCTTTSGVVLAVDLSRWGGPLLRSCGTTPTTGYALLNQGGWKTTGTGHDGPAFICRIGYSGFQGGKQFPTTDQEKCVLTPPATAYWSYWHADPGQNEWSYSQLGAMSYQPKPGSVDLWIFGGTNIEGTEGRPTFSPDSVRAHNSSPGGQPADPGQSSTGGSGGASGGGSGSSGGSGGGSTGATGTTGGSGAGSGGSTGSTGTTGGSGTAGGATTTNGSGTTGATTTGGSGATGGSGRAPAPAKPQTSGARPPAPVRPQGTGTSGTPDDGITPPGAPEPTPEPATPVPAETPTAAPTDTPSEQPTEQPAVAAPTATPAVPGGVVDAAPVADAPHDSGSMVPAVVGTVLVVALGVATVVAARRRRRQAE</sequence>